<reference evidence="2 3" key="1">
    <citation type="submission" date="2014-03" db="EMBL/GenBank/DDBJ databases">
        <title>Draft Genome Sequence of Actibacterium mucosum KCTC 23349, a Marine Alphaproteobacterium with Complex Ionic Requirements Isolated from Mediterranean Seawater at Malvarrosa Beach, Valencia, Spain.</title>
        <authorList>
            <person name="Arahal D.R."/>
            <person name="Shao Z."/>
            <person name="Lai Q."/>
            <person name="Pujalte M.J."/>
        </authorList>
    </citation>
    <scope>NUCLEOTIDE SEQUENCE [LARGE SCALE GENOMIC DNA]</scope>
    <source>
        <strain evidence="2 3">KCTC 23349</strain>
    </source>
</reference>
<protein>
    <submittedName>
        <fullName evidence="2">SlyX family protein</fullName>
    </submittedName>
</protein>
<keyword evidence="3" id="KW-1185">Reference proteome</keyword>
<evidence type="ECO:0000313" key="3">
    <source>
        <dbReference type="Proteomes" id="UP000026249"/>
    </source>
</evidence>
<organism evidence="2 3">
    <name type="scientific">Actibacterium mucosum KCTC 23349</name>
    <dbReference type="NCBI Taxonomy" id="1454373"/>
    <lineage>
        <taxon>Bacteria</taxon>
        <taxon>Pseudomonadati</taxon>
        <taxon>Pseudomonadota</taxon>
        <taxon>Alphaproteobacteria</taxon>
        <taxon>Rhodobacterales</taxon>
        <taxon>Roseobacteraceae</taxon>
        <taxon>Actibacterium</taxon>
    </lineage>
</organism>
<dbReference type="OrthoDB" id="285836at2"/>
<name>A0A037ZHS1_9RHOB</name>
<gene>
    <name evidence="2" type="ORF">ACMU_15160</name>
</gene>
<evidence type="ECO:0000256" key="1">
    <source>
        <dbReference type="SAM" id="MobiDB-lite"/>
    </source>
</evidence>
<dbReference type="InterPro" id="IPR007236">
    <property type="entry name" value="SlyX"/>
</dbReference>
<dbReference type="AlphaFoldDB" id="A0A037ZHS1"/>
<evidence type="ECO:0000313" key="2">
    <source>
        <dbReference type="EMBL" id="KAJ55092.1"/>
    </source>
</evidence>
<proteinExistence type="predicted"/>
<dbReference type="STRING" id="1454373.ACMU_15160"/>
<sequence length="64" mass="7326">MTKLEERIAHLQATLDDLSDVVTRQANDIDHLTRRVRMLLEREAEREAADGTGFALADRPPPHY</sequence>
<dbReference type="Proteomes" id="UP000026249">
    <property type="component" value="Unassembled WGS sequence"/>
</dbReference>
<dbReference type="PANTHER" id="PTHR36508">
    <property type="entry name" value="PROTEIN SLYX"/>
    <property type="match status" value="1"/>
</dbReference>
<dbReference type="PANTHER" id="PTHR36508:SF1">
    <property type="entry name" value="PROTEIN SLYX"/>
    <property type="match status" value="1"/>
</dbReference>
<comment type="caution">
    <text evidence="2">The sequence shown here is derived from an EMBL/GenBank/DDBJ whole genome shotgun (WGS) entry which is preliminary data.</text>
</comment>
<dbReference type="EMBL" id="JFKE01000005">
    <property type="protein sequence ID" value="KAJ55092.1"/>
    <property type="molecule type" value="Genomic_DNA"/>
</dbReference>
<accession>A0A037ZHS1</accession>
<feature type="region of interest" description="Disordered" evidence="1">
    <location>
        <begin position="45"/>
        <end position="64"/>
    </location>
</feature>
<dbReference type="Pfam" id="PF04102">
    <property type="entry name" value="SlyX"/>
    <property type="match status" value="1"/>
</dbReference>